<dbReference type="AlphaFoldDB" id="A0A5C6EEI7"/>
<protein>
    <submittedName>
        <fullName evidence="7">Putative inorganic polyphosphate/ATP-NAD kinase 1</fullName>
        <ecNumber evidence="7">2.7.1.23</ecNumber>
    </submittedName>
</protein>
<evidence type="ECO:0000259" key="6">
    <source>
        <dbReference type="Pfam" id="PF01467"/>
    </source>
</evidence>
<dbReference type="GO" id="GO:0006741">
    <property type="term" value="P:NADP+ biosynthetic process"/>
    <property type="evidence" value="ECO:0007669"/>
    <property type="project" value="InterPro"/>
</dbReference>
<dbReference type="GO" id="GO:0005524">
    <property type="term" value="F:ATP binding"/>
    <property type="evidence" value="ECO:0007669"/>
    <property type="project" value="UniProtKB-ARBA"/>
</dbReference>
<feature type="domain" description="Cytidyltransferase-like" evidence="6">
    <location>
        <begin position="7"/>
        <end position="92"/>
    </location>
</feature>
<dbReference type="PANTHER" id="PTHR20275">
    <property type="entry name" value="NAD KINASE"/>
    <property type="match status" value="1"/>
</dbReference>
<keyword evidence="1 7" id="KW-0808">Transferase</keyword>
<dbReference type="Pfam" id="PF01467">
    <property type="entry name" value="CTP_transf_like"/>
    <property type="match status" value="1"/>
</dbReference>
<dbReference type="EMBL" id="SJPX01000006">
    <property type="protein sequence ID" value="TWU46407.1"/>
    <property type="molecule type" value="Genomic_DNA"/>
</dbReference>
<dbReference type="InterPro" id="IPR002504">
    <property type="entry name" value="NADK"/>
</dbReference>
<dbReference type="RefSeq" id="WP_146536944.1">
    <property type="nucleotide sequence ID" value="NZ_SJPX01000006.1"/>
</dbReference>
<proteinExistence type="predicted"/>
<comment type="caution">
    <text evidence="7">The sequence shown here is derived from an EMBL/GenBank/DDBJ whole genome shotgun (WGS) entry which is preliminary data.</text>
</comment>
<evidence type="ECO:0000256" key="4">
    <source>
        <dbReference type="ARBA" id="ARBA00023027"/>
    </source>
</evidence>
<dbReference type="OrthoDB" id="9774737at2"/>
<evidence type="ECO:0000256" key="1">
    <source>
        <dbReference type="ARBA" id="ARBA00022679"/>
    </source>
</evidence>
<comment type="catalytic activity">
    <reaction evidence="5">
        <text>NAD(+) + ATP = ADP + NADP(+) + H(+)</text>
        <dbReference type="Rhea" id="RHEA:18629"/>
        <dbReference type="ChEBI" id="CHEBI:15378"/>
        <dbReference type="ChEBI" id="CHEBI:30616"/>
        <dbReference type="ChEBI" id="CHEBI:57540"/>
        <dbReference type="ChEBI" id="CHEBI:58349"/>
        <dbReference type="ChEBI" id="CHEBI:456216"/>
        <dbReference type="EC" id="2.7.1.23"/>
    </reaction>
</comment>
<keyword evidence="4" id="KW-0520">NAD</keyword>
<reference evidence="7 8" key="1">
    <citation type="submission" date="2019-02" db="EMBL/GenBank/DDBJ databases">
        <title>Deep-cultivation of Planctomycetes and their phenomic and genomic characterization uncovers novel biology.</title>
        <authorList>
            <person name="Wiegand S."/>
            <person name="Jogler M."/>
            <person name="Boedeker C."/>
            <person name="Pinto D."/>
            <person name="Vollmers J."/>
            <person name="Rivas-Marin E."/>
            <person name="Kohn T."/>
            <person name="Peeters S.H."/>
            <person name="Heuer A."/>
            <person name="Rast P."/>
            <person name="Oberbeckmann S."/>
            <person name="Bunk B."/>
            <person name="Jeske O."/>
            <person name="Meyerdierks A."/>
            <person name="Storesund J.E."/>
            <person name="Kallscheuer N."/>
            <person name="Luecker S."/>
            <person name="Lage O.M."/>
            <person name="Pohl T."/>
            <person name="Merkel B.J."/>
            <person name="Hornburger P."/>
            <person name="Mueller R.-W."/>
            <person name="Bruemmer F."/>
            <person name="Labrenz M."/>
            <person name="Spormann A.M."/>
            <person name="Op Den Camp H."/>
            <person name="Overmann J."/>
            <person name="Amann R."/>
            <person name="Jetten M.S.M."/>
            <person name="Mascher T."/>
            <person name="Medema M.H."/>
            <person name="Devos D.P."/>
            <person name="Kaster A.-K."/>
            <person name="Ovreas L."/>
            <person name="Rohde M."/>
            <person name="Galperin M.Y."/>
            <person name="Jogler C."/>
        </authorList>
    </citation>
    <scope>NUCLEOTIDE SEQUENCE [LARGE SCALE GENOMIC DNA]</scope>
    <source>
        <strain evidence="7 8">Poly59</strain>
    </source>
</reference>
<dbReference type="Gene3D" id="2.60.200.30">
    <property type="entry name" value="Probable inorganic polyphosphate/atp-NAD kinase, domain 2"/>
    <property type="match status" value="1"/>
</dbReference>
<dbReference type="GO" id="GO:0019674">
    <property type="term" value="P:NAD+ metabolic process"/>
    <property type="evidence" value="ECO:0007669"/>
    <property type="project" value="InterPro"/>
</dbReference>
<dbReference type="Pfam" id="PF01513">
    <property type="entry name" value="NAD_kinase"/>
    <property type="match status" value="1"/>
</dbReference>
<evidence type="ECO:0000256" key="5">
    <source>
        <dbReference type="ARBA" id="ARBA00047925"/>
    </source>
</evidence>
<dbReference type="Proteomes" id="UP000317977">
    <property type="component" value="Unassembled WGS sequence"/>
</dbReference>
<dbReference type="InterPro" id="IPR017437">
    <property type="entry name" value="ATP-NAD_kinase_PpnK-typ_C"/>
</dbReference>
<dbReference type="InterPro" id="IPR017438">
    <property type="entry name" value="ATP-NAD_kinase_N"/>
</dbReference>
<organism evidence="7 8">
    <name type="scientific">Rubripirellula reticaptiva</name>
    <dbReference type="NCBI Taxonomy" id="2528013"/>
    <lineage>
        <taxon>Bacteria</taxon>
        <taxon>Pseudomonadati</taxon>
        <taxon>Planctomycetota</taxon>
        <taxon>Planctomycetia</taxon>
        <taxon>Pirellulales</taxon>
        <taxon>Pirellulaceae</taxon>
        <taxon>Rubripirellula</taxon>
    </lineage>
</organism>
<evidence type="ECO:0000256" key="3">
    <source>
        <dbReference type="ARBA" id="ARBA00022857"/>
    </source>
</evidence>
<dbReference type="InterPro" id="IPR014729">
    <property type="entry name" value="Rossmann-like_a/b/a_fold"/>
</dbReference>
<dbReference type="InterPro" id="IPR016064">
    <property type="entry name" value="NAD/diacylglycerol_kinase_sf"/>
</dbReference>
<keyword evidence="2 7" id="KW-0418">Kinase</keyword>
<evidence type="ECO:0000256" key="2">
    <source>
        <dbReference type="ARBA" id="ARBA00022777"/>
    </source>
</evidence>
<name>A0A5C6EEI7_9BACT</name>
<dbReference type="Gene3D" id="3.40.50.620">
    <property type="entry name" value="HUPs"/>
    <property type="match status" value="1"/>
</dbReference>
<dbReference type="SUPFAM" id="SSF52374">
    <property type="entry name" value="Nucleotidylyl transferase"/>
    <property type="match status" value="1"/>
</dbReference>
<sequence length="458" mass="50762">MAVELALCVGNFNPPGIHHIEIARALVRTFNRVVIVPAGPRAEKREQNAIASSFRAALVDLAFRGIEGVELDFSDLENQTSTPNDQLEKRYPGYDVWHVVPEEFVKGGNEGKSLIHKYWCDAQNLWQTANFVIIHTCQTKPDPKDLPPHHRLLEVNTEGSSHQIRSALVQGQNVTDMIDPAVLNFIESRGLYRLSSPAHSRTVSLHGKRGHAFFDPRNKAAAKWADGFAGVAIEEADYVVVLGGDGTMLQAIEKFWERRIPFFGVNFGHLGFLLNDREDVSNSLFPSEDVIVRDLPMLRVDSKLADGSHEVDLAFNDAWLERSTGQTAWIEVVVDDQVRFPKLVCDGVLTCTAAGSTAYASSMGATPMLADTEAWMLVGSNVMTPRNWKSAPISMNSSITVRNLDPIKRPVRGFIGGTPLGDVLEMKIRPSRTAFVELAFLPEHDMSRKIADVLFPSH</sequence>
<dbReference type="Gene3D" id="3.40.50.10330">
    <property type="entry name" value="Probable inorganic polyphosphate/atp-NAD kinase, domain 1"/>
    <property type="match status" value="1"/>
</dbReference>
<dbReference type="GO" id="GO:0003951">
    <property type="term" value="F:NAD+ kinase activity"/>
    <property type="evidence" value="ECO:0007669"/>
    <property type="project" value="UniProtKB-EC"/>
</dbReference>
<dbReference type="SUPFAM" id="SSF111331">
    <property type="entry name" value="NAD kinase/diacylglycerol kinase-like"/>
    <property type="match status" value="1"/>
</dbReference>
<dbReference type="InterPro" id="IPR004821">
    <property type="entry name" value="Cyt_trans-like"/>
</dbReference>
<dbReference type="PANTHER" id="PTHR20275:SF0">
    <property type="entry name" value="NAD KINASE"/>
    <property type="match status" value="1"/>
</dbReference>
<evidence type="ECO:0000313" key="8">
    <source>
        <dbReference type="Proteomes" id="UP000317977"/>
    </source>
</evidence>
<gene>
    <name evidence="7" type="primary">ppnK1</name>
    <name evidence="7" type="ORF">Poly59_53490</name>
</gene>
<evidence type="ECO:0000313" key="7">
    <source>
        <dbReference type="EMBL" id="TWU46407.1"/>
    </source>
</evidence>
<dbReference type="EC" id="2.7.1.23" evidence="7"/>
<dbReference type="GO" id="GO:0051287">
    <property type="term" value="F:NAD binding"/>
    <property type="evidence" value="ECO:0007669"/>
    <property type="project" value="UniProtKB-ARBA"/>
</dbReference>
<accession>A0A5C6EEI7</accession>
<keyword evidence="3" id="KW-0521">NADP</keyword>
<keyword evidence="8" id="KW-1185">Reference proteome</keyword>